<accession>A0A8S4Q3U0</accession>
<dbReference type="GO" id="GO:0005886">
    <property type="term" value="C:plasma membrane"/>
    <property type="evidence" value="ECO:0007669"/>
    <property type="project" value="UniProtKB-SubCell"/>
</dbReference>
<dbReference type="CDD" id="cd00637">
    <property type="entry name" value="7tm_classA_rhodopsin-like"/>
    <property type="match status" value="1"/>
</dbReference>
<dbReference type="InterPro" id="IPR050569">
    <property type="entry name" value="TAAR"/>
</dbReference>
<evidence type="ECO:0000256" key="8">
    <source>
        <dbReference type="ARBA" id="ARBA00023224"/>
    </source>
</evidence>
<evidence type="ECO:0000256" key="4">
    <source>
        <dbReference type="ARBA" id="ARBA00022989"/>
    </source>
</evidence>
<keyword evidence="4 9" id="KW-1133">Transmembrane helix</keyword>
<dbReference type="AlphaFoldDB" id="A0A8S4Q3U0"/>
<evidence type="ECO:0000313" key="11">
    <source>
        <dbReference type="EMBL" id="CAH1801456.1"/>
    </source>
</evidence>
<evidence type="ECO:0000256" key="6">
    <source>
        <dbReference type="ARBA" id="ARBA00023136"/>
    </source>
</evidence>
<keyword evidence="7" id="KW-0675">Receptor</keyword>
<evidence type="ECO:0000256" key="7">
    <source>
        <dbReference type="ARBA" id="ARBA00023170"/>
    </source>
</evidence>
<reference evidence="11" key="1">
    <citation type="submission" date="2022-03" db="EMBL/GenBank/DDBJ databases">
        <authorList>
            <person name="Martin C."/>
        </authorList>
    </citation>
    <scope>NUCLEOTIDE SEQUENCE</scope>
</reference>
<feature type="transmembrane region" description="Helical" evidence="9">
    <location>
        <begin position="179"/>
        <end position="200"/>
    </location>
</feature>
<dbReference type="EMBL" id="CAIIXF020000012">
    <property type="protein sequence ID" value="CAH1801456.1"/>
    <property type="molecule type" value="Genomic_DNA"/>
</dbReference>
<feature type="transmembrane region" description="Helical" evidence="9">
    <location>
        <begin position="41"/>
        <end position="66"/>
    </location>
</feature>
<evidence type="ECO:0000259" key="10">
    <source>
        <dbReference type="PROSITE" id="PS50262"/>
    </source>
</evidence>
<keyword evidence="6 9" id="KW-0472">Membrane</keyword>
<protein>
    <recommendedName>
        <fullName evidence="10">G-protein coupled receptors family 1 profile domain-containing protein</fullName>
    </recommendedName>
</protein>
<dbReference type="PROSITE" id="PS50262">
    <property type="entry name" value="G_PROTEIN_RECEP_F1_2"/>
    <property type="match status" value="1"/>
</dbReference>
<dbReference type="PANTHER" id="PTHR24249">
    <property type="entry name" value="HISTAMINE RECEPTOR-RELATED G-PROTEIN COUPLED RECEPTOR"/>
    <property type="match status" value="1"/>
</dbReference>
<evidence type="ECO:0000256" key="2">
    <source>
        <dbReference type="ARBA" id="ARBA00022475"/>
    </source>
</evidence>
<dbReference type="SUPFAM" id="SSF81321">
    <property type="entry name" value="Family A G protein-coupled receptor-like"/>
    <property type="match status" value="1"/>
</dbReference>
<feature type="transmembrane region" description="Helical" evidence="9">
    <location>
        <begin position="6"/>
        <end position="29"/>
    </location>
</feature>
<keyword evidence="12" id="KW-1185">Reference proteome</keyword>
<sequence>YLCTARTFIVVVLLGVSIFHLAVISLLRFITIQWPMQHARFLTSFTLKVIAVIMWMYAIFLNHFMFFDKFNTWMPDTGSCLIYYIAVPGYFKIIQWHVILFMIVCLISSIMIGYIAWKQSKKIAQVIVLSDANKEKLKTEKKYTKTLLLIVGLFLITFLPFSIFSSFRFDIDSVWLQSFGLFISMFGFCNSAMNPWVYALRHQTFRHAMLRTLKCSGTTTSVTSAS</sequence>
<evidence type="ECO:0000256" key="9">
    <source>
        <dbReference type="SAM" id="Phobius"/>
    </source>
</evidence>
<evidence type="ECO:0000256" key="3">
    <source>
        <dbReference type="ARBA" id="ARBA00022692"/>
    </source>
</evidence>
<dbReference type="InterPro" id="IPR000276">
    <property type="entry name" value="GPCR_Rhodpsn"/>
</dbReference>
<evidence type="ECO:0000313" key="12">
    <source>
        <dbReference type="Proteomes" id="UP000749559"/>
    </source>
</evidence>
<dbReference type="Pfam" id="PF00001">
    <property type="entry name" value="7tm_1"/>
    <property type="match status" value="1"/>
</dbReference>
<keyword evidence="3 9" id="KW-0812">Transmembrane</keyword>
<dbReference type="Gene3D" id="1.20.1070.10">
    <property type="entry name" value="Rhodopsin 7-helix transmembrane proteins"/>
    <property type="match status" value="1"/>
</dbReference>
<dbReference type="OrthoDB" id="5953215at2759"/>
<feature type="transmembrane region" description="Helical" evidence="9">
    <location>
        <begin position="93"/>
        <end position="117"/>
    </location>
</feature>
<evidence type="ECO:0000256" key="5">
    <source>
        <dbReference type="ARBA" id="ARBA00023040"/>
    </source>
</evidence>
<comment type="subcellular location">
    <subcellularLocation>
        <location evidence="1">Cell membrane</location>
        <topology evidence="1">Multi-pass membrane protein</topology>
    </subcellularLocation>
</comment>
<gene>
    <name evidence="11" type="ORF">OFUS_LOCUS25245</name>
</gene>
<evidence type="ECO:0000256" key="1">
    <source>
        <dbReference type="ARBA" id="ARBA00004651"/>
    </source>
</evidence>
<dbReference type="GO" id="GO:0004930">
    <property type="term" value="F:G protein-coupled receptor activity"/>
    <property type="evidence" value="ECO:0007669"/>
    <property type="project" value="UniProtKB-KW"/>
</dbReference>
<dbReference type="Proteomes" id="UP000749559">
    <property type="component" value="Unassembled WGS sequence"/>
</dbReference>
<keyword evidence="8" id="KW-0807">Transducer</keyword>
<feature type="non-terminal residue" evidence="11">
    <location>
        <position position="1"/>
    </location>
</feature>
<dbReference type="PRINTS" id="PR00237">
    <property type="entry name" value="GPCRRHODOPSN"/>
</dbReference>
<keyword evidence="5" id="KW-0297">G-protein coupled receptor</keyword>
<comment type="caution">
    <text evidence="11">The sequence shown here is derived from an EMBL/GenBank/DDBJ whole genome shotgun (WGS) entry which is preliminary data.</text>
</comment>
<name>A0A8S4Q3U0_OWEFU</name>
<dbReference type="InterPro" id="IPR017452">
    <property type="entry name" value="GPCR_Rhodpsn_7TM"/>
</dbReference>
<keyword evidence="2" id="KW-1003">Cell membrane</keyword>
<feature type="transmembrane region" description="Helical" evidence="9">
    <location>
        <begin position="146"/>
        <end position="167"/>
    </location>
</feature>
<feature type="domain" description="G-protein coupled receptors family 1 profile" evidence="10">
    <location>
        <begin position="1"/>
        <end position="198"/>
    </location>
</feature>
<organism evidence="11 12">
    <name type="scientific">Owenia fusiformis</name>
    <name type="common">Polychaete worm</name>
    <dbReference type="NCBI Taxonomy" id="6347"/>
    <lineage>
        <taxon>Eukaryota</taxon>
        <taxon>Metazoa</taxon>
        <taxon>Spiralia</taxon>
        <taxon>Lophotrochozoa</taxon>
        <taxon>Annelida</taxon>
        <taxon>Polychaeta</taxon>
        <taxon>Sedentaria</taxon>
        <taxon>Canalipalpata</taxon>
        <taxon>Sabellida</taxon>
        <taxon>Oweniida</taxon>
        <taxon>Oweniidae</taxon>
        <taxon>Owenia</taxon>
    </lineage>
</organism>
<proteinExistence type="predicted"/>